<keyword evidence="3" id="KW-1185">Reference proteome</keyword>
<evidence type="ECO:0000313" key="3">
    <source>
        <dbReference type="Proteomes" id="UP000037179"/>
    </source>
</evidence>
<proteinExistence type="predicted"/>
<dbReference type="Proteomes" id="UP000037179">
    <property type="component" value="Unassembled WGS sequence"/>
</dbReference>
<comment type="caution">
    <text evidence="2">The sequence shown here is derived from an EMBL/GenBank/DDBJ whole genome shotgun (WGS) entry which is preliminary data.</text>
</comment>
<reference evidence="3" key="1">
    <citation type="submission" date="2015-07" db="EMBL/GenBank/DDBJ databases">
        <title>Nocardia seriolae U-1 whole genome shotgun sequence.</title>
        <authorList>
            <person name="Imajoh M."/>
            <person name="Fukumoto Y."/>
            <person name="Sukeda M."/>
            <person name="Yamane J."/>
            <person name="Yamasaki K."/>
            <person name="Shimizu M."/>
            <person name="Ohnishi K."/>
            <person name="Oshima S."/>
        </authorList>
    </citation>
    <scope>NUCLEOTIDE SEQUENCE [LARGE SCALE GENOMIC DNA]</scope>
    <source>
        <strain evidence="3">U-1</strain>
    </source>
</reference>
<sequence length="80" mass="8823">MGYAANNHVSEKLSYPPHRHDEPFDRISYLIVEEYVRFAGVVHTEHTLTLPPPGVAEPRAVPPDNADAAGRDLGYGGRRA</sequence>
<evidence type="ECO:0000313" key="2">
    <source>
        <dbReference type="EMBL" id="GAP33005.1"/>
    </source>
</evidence>
<accession>A0ABC9Z5Z3</accession>
<organism evidence="2 3">
    <name type="scientific">Nocardia seriolae</name>
    <dbReference type="NCBI Taxonomy" id="37332"/>
    <lineage>
        <taxon>Bacteria</taxon>
        <taxon>Bacillati</taxon>
        <taxon>Actinomycetota</taxon>
        <taxon>Actinomycetes</taxon>
        <taxon>Mycobacteriales</taxon>
        <taxon>Nocardiaceae</taxon>
        <taxon>Nocardia</taxon>
    </lineage>
</organism>
<dbReference type="EMBL" id="BBYQ01000199">
    <property type="protein sequence ID" value="GAP33005.1"/>
    <property type="molecule type" value="Genomic_DNA"/>
</dbReference>
<protein>
    <submittedName>
        <fullName evidence="2">Uncharacterized protein</fullName>
    </submittedName>
</protein>
<evidence type="ECO:0000256" key="1">
    <source>
        <dbReference type="SAM" id="MobiDB-lite"/>
    </source>
</evidence>
<feature type="region of interest" description="Disordered" evidence="1">
    <location>
        <begin position="47"/>
        <end position="80"/>
    </location>
</feature>
<reference evidence="2 3" key="2">
    <citation type="journal article" date="2016" name="Genome Announc.">
        <title>Draft Genome Sequence of Erythromycin- and Oxytetracycline-Sensitive Nocardia seriolae Strain U-1 (NBRC 110359).</title>
        <authorList>
            <person name="Imajoh M."/>
            <person name="Sukeda M."/>
            <person name="Shimizu M."/>
            <person name="Yamane J."/>
            <person name="Ohnishi K."/>
            <person name="Oshima S."/>
        </authorList>
    </citation>
    <scope>NUCLEOTIDE SEQUENCE [LARGE SCALE GENOMIC DNA]</scope>
    <source>
        <strain evidence="2 3">U-1</strain>
    </source>
</reference>
<gene>
    <name evidence="2" type="ORF">NSK11_contig00199-0007</name>
</gene>
<name>A0ABC9Z5Z3_9NOCA</name>
<dbReference type="AlphaFoldDB" id="A0ABC9Z5Z3"/>